<name>A0A1F5DPE7_9BACT</name>
<dbReference type="Proteomes" id="UP000178764">
    <property type="component" value="Unassembled WGS sequence"/>
</dbReference>
<evidence type="ECO:0000313" key="2">
    <source>
        <dbReference type="Proteomes" id="UP000178764"/>
    </source>
</evidence>
<reference evidence="1 2" key="1">
    <citation type="journal article" date="2016" name="Nat. Commun.">
        <title>Thousands of microbial genomes shed light on interconnected biogeochemical processes in an aquifer system.</title>
        <authorList>
            <person name="Anantharaman K."/>
            <person name="Brown C.T."/>
            <person name="Hug L.A."/>
            <person name="Sharon I."/>
            <person name="Castelle C.J."/>
            <person name="Probst A.J."/>
            <person name="Thomas B.C."/>
            <person name="Singh A."/>
            <person name="Wilkins M.J."/>
            <person name="Karaoz U."/>
            <person name="Brodie E.L."/>
            <person name="Williams K.H."/>
            <person name="Hubbard S.S."/>
            <person name="Banfield J.F."/>
        </authorList>
    </citation>
    <scope>NUCLEOTIDE SEQUENCE [LARGE SCALE GENOMIC DNA]</scope>
</reference>
<proteinExistence type="predicted"/>
<evidence type="ECO:0008006" key="3">
    <source>
        <dbReference type="Google" id="ProtNLM"/>
    </source>
</evidence>
<sequence length="181" mass="21455">MKKIINKELSNYDVEKRFIDWIVKIQILKMQIEKLDKTSGFLISSIASFLLKSQIIEFELKQLLTALDLHFNNISRPHFLKRKIRTPKDFDRFTLGKIVGEINLFDWDKLDEMKDNLGFLVKKRNDFVHNLFGNDKNIKELEKEAKIGIIIANNVIRKIEELESFLKEEMSANFRIQVRNN</sequence>
<gene>
    <name evidence="1" type="ORF">A2V71_02610</name>
</gene>
<dbReference type="EMBL" id="MEZT01000008">
    <property type="protein sequence ID" value="OGD56995.1"/>
    <property type="molecule type" value="Genomic_DNA"/>
</dbReference>
<evidence type="ECO:0000313" key="1">
    <source>
        <dbReference type="EMBL" id="OGD56995.1"/>
    </source>
</evidence>
<organism evidence="1 2">
    <name type="scientific">Candidatus Berkelbacteria bacterium RBG_13_40_8</name>
    <dbReference type="NCBI Taxonomy" id="1797467"/>
    <lineage>
        <taxon>Bacteria</taxon>
        <taxon>Candidatus Berkelbacteria</taxon>
    </lineage>
</organism>
<protein>
    <recommendedName>
        <fullName evidence="3">RiboL-PSP-HEPN domain-containing protein</fullName>
    </recommendedName>
</protein>
<dbReference type="AlphaFoldDB" id="A0A1F5DPE7"/>
<comment type="caution">
    <text evidence="1">The sequence shown here is derived from an EMBL/GenBank/DDBJ whole genome shotgun (WGS) entry which is preliminary data.</text>
</comment>
<accession>A0A1F5DPE7</accession>